<dbReference type="InterPro" id="IPR003439">
    <property type="entry name" value="ABC_transporter-like_ATP-bd"/>
</dbReference>
<keyword evidence="2 4" id="KW-0067">ATP-binding</keyword>
<evidence type="ECO:0000313" key="5">
    <source>
        <dbReference type="Proteomes" id="UP000229757"/>
    </source>
</evidence>
<dbReference type="InterPro" id="IPR027417">
    <property type="entry name" value="P-loop_NTPase"/>
</dbReference>
<keyword evidence="5" id="KW-1185">Reference proteome</keyword>
<dbReference type="InterPro" id="IPR003593">
    <property type="entry name" value="AAA+_ATPase"/>
</dbReference>
<dbReference type="InterPro" id="IPR017871">
    <property type="entry name" value="ABC_transporter-like_CS"/>
</dbReference>
<accession>A0A2K8KR81</accession>
<keyword evidence="1" id="KW-0547">Nucleotide-binding</keyword>
<dbReference type="GO" id="GO:0022857">
    <property type="term" value="F:transmembrane transporter activity"/>
    <property type="evidence" value="ECO:0007669"/>
    <property type="project" value="TreeGrafter"/>
</dbReference>
<feature type="domain" description="ABC transporter" evidence="3">
    <location>
        <begin position="28"/>
        <end position="236"/>
    </location>
</feature>
<dbReference type="Gene3D" id="3.40.50.300">
    <property type="entry name" value="P-loop containing nucleotide triphosphate hydrolases"/>
    <property type="match status" value="1"/>
</dbReference>
<dbReference type="InterPro" id="IPR015854">
    <property type="entry name" value="ABC_transpr_LolD-like"/>
</dbReference>
<protein>
    <submittedName>
        <fullName evidence="4">Phosphonate ABC transporter, ATP-binding protein</fullName>
    </submittedName>
</protein>
<dbReference type="PROSITE" id="PS50893">
    <property type="entry name" value="ABC_TRANSPORTER_2"/>
    <property type="match status" value="1"/>
</dbReference>
<gene>
    <name evidence="4" type="ORF">REIFOR_00646</name>
</gene>
<sequence>MSRGANQGLNLSASKAGVFDATANRSLFHLDQATLAYGQQTALASVSLSIHAGEKVALVGPSGAGKTSLLNVLYEQQREHIAWCPQHYGLVDILSVYHNIYMGQLERHSAPYNIWNLLFPIARHQQAIGQLASELGLGQKLDHSIDQLSGGQQQRVSIGRALYRNKAIFLGDEPVASLDPIQGEALLAKIIARHATVVIALHNRQMALSVFDRIIGIKGGRVVLDRPANAISHAELDRFYAQ</sequence>
<dbReference type="EMBL" id="CP011797">
    <property type="protein sequence ID" value="ATX75814.1"/>
    <property type="molecule type" value="Genomic_DNA"/>
</dbReference>
<evidence type="ECO:0000259" key="3">
    <source>
        <dbReference type="PROSITE" id="PS50893"/>
    </source>
</evidence>
<dbReference type="Pfam" id="PF00005">
    <property type="entry name" value="ABC_tran"/>
    <property type="match status" value="1"/>
</dbReference>
<dbReference type="GO" id="GO:0005524">
    <property type="term" value="F:ATP binding"/>
    <property type="evidence" value="ECO:0007669"/>
    <property type="project" value="UniProtKB-KW"/>
</dbReference>
<dbReference type="PANTHER" id="PTHR24220:SF659">
    <property type="entry name" value="TRANSPORTER, PUTATIVE-RELATED"/>
    <property type="match status" value="1"/>
</dbReference>
<dbReference type="SMART" id="SM00382">
    <property type="entry name" value="AAA"/>
    <property type="match status" value="1"/>
</dbReference>
<organism evidence="4 5">
    <name type="scientific">Reinekea forsetii</name>
    <dbReference type="NCBI Taxonomy" id="1336806"/>
    <lineage>
        <taxon>Bacteria</taxon>
        <taxon>Pseudomonadati</taxon>
        <taxon>Pseudomonadota</taxon>
        <taxon>Gammaproteobacteria</taxon>
        <taxon>Oceanospirillales</taxon>
        <taxon>Saccharospirillaceae</taxon>
        <taxon>Reinekea</taxon>
    </lineage>
</organism>
<dbReference type="AlphaFoldDB" id="A0A2K8KR81"/>
<dbReference type="PANTHER" id="PTHR24220">
    <property type="entry name" value="IMPORT ATP-BINDING PROTEIN"/>
    <property type="match status" value="1"/>
</dbReference>
<evidence type="ECO:0000256" key="1">
    <source>
        <dbReference type="ARBA" id="ARBA00022741"/>
    </source>
</evidence>
<evidence type="ECO:0000256" key="2">
    <source>
        <dbReference type="ARBA" id="ARBA00022840"/>
    </source>
</evidence>
<evidence type="ECO:0000313" key="4">
    <source>
        <dbReference type="EMBL" id="ATX75814.1"/>
    </source>
</evidence>
<proteinExistence type="predicted"/>
<dbReference type="Proteomes" id="UP000229757">
    <property type="component" value="Chromosome"/>
</dbReference>
<name>A0A2K8KR81_9GAMM</name>
<dbReference type="KEGG" id="rfo:REIFOR_00646"/>
<dbReference type="GO" id="GO:0016887">
    <property type="term" value="F:ATP hydrolysis activity"/>
    <property type="evidence" value="ECO:0007669"/>
    <property type="project" value="InterPro"/>
</dbReference>
<dbReference type="GO" id="GO:0005886">
    <property type="term" value="C:plasma membrane"/>
    <property type="evidence" value="ECO:0007669"/>
    <property type="project" value="TreeGrafter"/>
</dbReference>
<reference evidence="4 5" key="1">
    <citation type="journal article" date="2017" name="Environ. Microbiol.">
        <title>Genomic and physiological analyses of 'Reinekea forsetii' reveal a versatile opportunistic lifestyle during spring algae blooms.</title>
        <authorList>
            <person name="Avci B."/>
            <person name="Hahnke R.L."/>
            <person name="Chafee M."/>
            <person name="Fischer T."/>
            <person name="Gruber-Vodicka H."/>
            <person name="Tegetmeyer H.E."/>
            <person name="Harder J."/>
            <person name="Fuchs B.M."/>
            <person name="Amann R.I."/>
            <person name="Teeling H."/>
        </authorList>
    </citation>
    <scope>NUCLEOTIDE SEQUENCE [LARGE SCALE GENOMIC DNA]</scope>
    <source>
        <strain evidence="4 5">Hel1_31_D35</strain>
    </source>
</reference>
<dbReference type="PROSITE" id="PS00211">
    <property type="entry name" value="ABC_TRANSPORTER_1"/>
    <property type="match status" value="1"/>
</dbReference>
<dbReference type="SUPFAM" id="SSF52540">
    <property type="entry name" value="P-loop containing nucleoside triphosphate hydrolases"/>
    <property type="match status" value="1"/>
</dbReference>